<dbReference type="EMBL" id="JAGUCO010000136">
    <property type="protein sequence ID" value="MBS2101373.1"/>
    <property type="molecule type" value="Genomic_DNA"/>
</dbReference>
<keyword evidence="2" id="KW-1185">Reference proteome</keyword>
<protein>
    <submittedName>
        <fullName evidence="1">Uncharacterized protein</fullName>
    </submittedName>
</protein>
<dbReference type="RefSeq" id="WP_212221016.1">
    <property type="nucleotide sequence ID" value="NZ_JAGUCO010000136.1"/>
</dbReference>
<comment type="caution">
    <text evidence="1">The sequence shown here is derived from an EMBL/GenBank/DDBJ whole genome shotgun (WGS) entry which is preliminary data.</text>
</comment>
<sequence>MDVLTLENKRDFPMTTNVLKFMQDAYSTLEKIAAIGGENIIVSGCTITGSSVSNGYMYLKGILMPFKAGTIATNVKIVKTTSQITVDTGTREQTTYYAEFGTSADPTMNVPWADIEAIPTNSELNEELNTLLTNLGDFTAAIDALGLGFDYLDEWIYAVNYLMNDSGWIQCPLSSGTLLGSNWVYARQKGNHV</sequence>
<name>A0ABS5K2H5_9BACT</name>
<proteinExistence type="predicted"/>
<organism evidence="1 2">
    <name type="scientific">Carboxylicivirga linearis</name>
    <dbReference type="NCBI Taxonomy" id="1628157"/>
    <lineage>
        <taxon>Bacteria</taxon>
        <taxon>Pseudomonadati</taxon>
        <taxon>Bacteroidota</taxon>
        <taxon>Bacteroidia</taxon>
        <taxon>Marinilabiliales</taxon>
        <taxon>Marinilabiliaceae</taxon>
        <taxon>Carboxylicivirga</taxon>
    </lineage>
</organism>
<evidence type="ECO:0000313" key="2">
    <source>
        <dbReference type="Proteomes" id="UP000708576"/>
    </source>
</evidence>
<feature type="non-terminal residue" evidence="1">
    <location>
        <position position="193"/>
    </location>
</feature>
<accession>A0ABS5K2H5</accession>
<dbReference type="Proteomes" id="UP000708576">
    <property type="component" value="Unassembled WGS sequence"/>
</dbReference>
<evidence type="ECO:0000313" key="1">
    <source>
        <dbReference type="EMBL" id="MBS2101373.1"/>
    </source>
</evidence>
<dbReference type="CDD" id="cd22641">
    <property type="entry name" value="C24-like"/>
    <property type="match status" value="1"/>
</dbReference>
<gene>
    <name evidence="1" type="ORF">KEM10_24040</name>
</gene>
<reference evidence="1 2" key="1">
    <citation type="journal article" date="2015" name="Int. J. Syst. Evol. Microbiol.">
        <title>Carboxylicivirga linearis sp. nov., isolated from a sea cucumber culture pond.</title>
        <authorList>
            <person name="Wang F.Q."/>
            <person name="Zhou Y.X."/>
            <person name="Lin X.Z."/>
            <person name="Chen G.J."/>
            <person name="Du Z.J."/>
        </authorList>
    </citation>
    <scope>NUCLEOTIDE SEQUENCE [LARGE SCALE GENOMIC DNA]</scope>
    <source>
        <strain evidence="1 2">FB218</strain>
    </source>
</reference>